<dbReference type="InterPro" id="IPR033575">
    <property type="entry name" value="DDA1-like"/>
</dbReference>
<accession>A0ABR0NVB8</accession>
<proteinExistence type="predicted"/>
<dbReference type="PANTHER" id="PTHR31879:SF2">
    <property type="entry name" value="DET1- AND DDB1-ASSOCIATED PROTEIN 1"/>
    <property type="match status" value="1"/>
</dbReference>
<dbReference type="InterPro" id="IPR036361">
    <property type="entry name" value="SAP_dom_sf"/>
</dbReference>
<organism evidence="3 4">
    <name type="scientific">Gossypium arboreum</name>
    <name type="common">Tree cotton</name>
    <name type="synonym">Gossypium nanking</name>
    <dbReference type="NCBI Taxonomy" id="29729"/>
    <lineage>
        <taxon>Eukaryota</taxon>
        <taxon>Viridiplantae</taxon>
        <taxon>Streptophyta</taxon>
        <taxon>Embryophyta</taxon>
        <taxon>Tracheophyta</taxon>
        <taxon>Spermatophyta</taxon>
        <taxon>Magnoliopsida</taxon>
        <taxon>eudicotyledons</taxon>
        <taxon>Gunneridae</taxon>
        <taxon>Pentapetalae</taxon>
        <taxon>rosids</taxon>
        <taxon>malvids</taxon>
        <taxon>Malvales</taxon>
        <taxon>Malvaceae</taxon>
        <taxon>Malvoideae</taxon>
        <taxon>Gossypium</taxon>
    </lineage>
</organism>
<feature type="region of interest" description="Disordered" evidence="1">
    <location>
        <begin position="157"/>
        <end position="215"/>
    </location>
</feature>
<dbReference type="EMBL" id="JARKNE010000009">
    <property type="protein sequence ID" value="KAK5805315.1"/>
    <property type="molecule type" value="Genomic_DNA"/>
</dbReference>
<evidence type="ECO:0000313" key="3">
    <source>
        <dbReference type="EMBL" id="KAK5805315.1"/>
    </source>
</evidence>
<dbReference type="Proteomes" id="UP001358586">
    <property type="component" value="Chromosome 9"/>
</dbReference>
<sequence>MIKRLLALPSSSQTFPLVATSIPPSSPPICLKHGLWLAQEDNLKSFAGGMRVYICEHILLLQSQHIKTDQQNIRIRSLMLNNNKVGSSSKDVKAAAEGPRKRAAEKVMDSSASAKKANTKNNSQSEGSSSIVAKKDYHSFTVERLRALLKERGLSPKGKKDIIYPNNEEDDAVAEGSRKNDEVKEGLKFASDDIEGEEKKTQEDNKGTARDDGIMKIDGKSCKSMVHGRISKMQAAKK</sequence>
<feature type="compositionally biased region" description="Polar residues" evidence="1">
    <location>
        <begin position="119"/>
        <end position="130"/>
    </location>
</feature>
<dbReference type="InterPro" id="IPR003034">
    <property type="entry name" value="SAP_dom"/>
</dbReference>
<comment type="caution">
    <text evidence="3">The sequence shown here is derived from an EMBL/GenBank/DDBJ whole genome shotgun (WGS) entry which is preliminary data.</text>
</comment>
<dbReference type="Gene3D" id="1.10.720.30">
    <property type="entry name" value="SAP domain"/>
    <property type="match status" value="1"/>
</dbReference>
<reference evidence="3 4" key="1">
    <citation type="submission" date="2023-03" db="EMBL/GenBank/DDBJ databases">
        <title>WGS of Gossypium arboreum.</title>
        <authorList>
            <person name="Yu D."/>
        </authorList>
    </citation>
    <scope>NUCLEOTIDE SEQUENCE [LARGE SCALE GENOMIC DNA]</scope>
    <source>
        <tissue evidence="3">Leaf</tissue>
    </source>
</reference>
<dbReference type="PANTHER" id="PTHR31879">
    <property type="entry name" value="DET1- AND DDB1-ASSOCIATED PROTEIN 1"/>
    <property type="match status" value="1"/>
</dbReference>
<keyword evidence="4" id="KW-1185">Reference proteome</keyword>
<feature type="domain" description="SAP" evidence="2">
    <location>
        <begin position="136"/>
        <end position="160"/>
    </location>
</feature>
<name>A0ABR0NVB8_GOSAR</name>
<evidence type="ECO:0000313" key="4">
    <source>
        <dbReference type="Proteomes" id="UP001358586"/>
    </source>
</evidence>
<protein>
    <recommendedName>
        <fullName evidence="2">SAP domain-containing protein</fullName>
    </recommendedName>
</protein>
<feature type="compositionally biased region" description="Basic and acidic residues" evidence="1">
    <location>
        <begin position="176"/>
        <end position="215"/>
    </location>
</feature>
<gene>
    <name evidence="3" type="ORF">PVK06_032968</name>
</gene>
<dbReference type="Pfam" id="PF02037">
    <property type="entry name" value="SAP"/>
    <property type="match status" value="1"/>
</dbReference>
<feature type="compositionally biased region" description="Basic and acidic residues" evidence="1">
    <location>
        <begin position="90"/>
        <end position="108"/>
    </location>
</feature>
<evidence type="ECO:0000259" key="2">
    <source>
        <dbReference type="Pfam" id="PF02037"/>
    </source>
</evidence>
<feature type="region of interest" description="Disordered" evidence="1">
    <location>
        <begin position="86"/>
        <end position="130"/>
    </location>
</feature>
<evidence type="ECO:0000256" key="1">
    <source>
        <dbReference type="SAM" id="MobiDB-lite"/>
    </source>
</evidence>